<comment type="similarity">
    <text evidence="12">Belongs to the LpxC family.</text>
</comment>
<dbReference type="EMBL" id="WOTH01000009">
    <property type="protein sequence ID" value="NHO53599.1"/>
    <property type="molecule type" value="Genomic_DNA"/>
</dbReference>
<evidence type="ECO:0000313" key="13">
    <source>
        <dbReference type="EMBL" id="NHO53599.1"/>
    </source>
</evidence>
<dbReference type="Gene3D" id="3.30.1700.10">
    <property type="entry name" value="lpxc deacetylase, domain 2"/>
    <property type="match status" value="1"/>
</dbReference>
<evidence type="ECO:0000256" key="10">
    <source>
        <dbReference type="ARBA" id="ARBA00023098"/>
    </source>
</evidence>
<comment type="pathway">
    <text evidence="3 12">Glycolipid biosynthesis; lipid IV(A) biosynthesis; lipid IV(A) from (3R)-3-hydroxytetradecanoyl-[acyl-carrier-protein] and UDP-N-acetyl-alpha-D-glucosamine: step 2/6.</text>
</comment>
<dbReference type="GO" id="GO:0016020">
    <property type="term" value="C:membrane"/>
    <property type="evidence" value="ECO:0007669"/>
    <property type="project" value="GOC"/>
</dbReference>
<evidence type="ECO:0000256" key="8">
    <source>
        <dbReference type="ARBA" id="ARBA00022801"/>
    </source>
</evidence>
<dbReference type="InterPro" id="IPR004463">
    <property type="entry name" value="UDP-acyl_GlcNac_deAcase"/>
</dbReference>
<dbReference type="Gene3D" id="3.30.230.20">
    <property type="entry name" value="lpxc deacetylase, domain 1"/>
    <property type="match status" value="1"/>
</dbReference>
<comment type="cofactor">
    <cofactor evidence="1 12">
        <name>Zn(2+)</name>
        <dbReference type="ChEBI" id="CHEBI:29105"/>
    </cofactor>
</comment>
<comment type="caution">
    <text evidence="13">The sequence shown here is derived from an EMBL/GenBank/DDBJ whole genome shotgun (WGS) entry which is preliminary data.</text>
</comment>
<keyword evidence="6 12" id="KW-0441">Lipid A biosynthesis</keyword>
<name>A0A967B733_9PROT</name>
<evidence type="ECO:0000256" key="2">
    <source>
        <dbReference type="ARBA" id="ARBA00002923"/>
    </source>
</evidence>
<dbReference type="SUPFAM" id="SSF54211">
    <property type="entry name" value="Ribosomal protein S5 domain 2-like"/>
    <property type="match status" value="2"/>
</dbReference>
<dbReference type="InterPro" id="IPR011334">
    <property type="entry name" value="UDP-acyl_GlcNac_deAcase_C"/>
</dbReference>
<sequence>MDTLSIDPIIMAEADDDVLASMTVDLPSSVSVRSKQVSSRAPRRRTLRFPISCTGVGLHTGSPIRLVLEPAAAGTGIVFQRIDIAGAAPLPARYDHVVDTRLSTVIGDPTDPLRNRIATIEHLMAALCGSRIDDVRVLVDGPEVPVLDGSAADFVFLLDCAGSVEQKTQRREIEIKRTVRVEDGDAFAQLHPCATQQLDMTIDFPARAIGRQNLKLGLEDGTFRRELATSRTFTNRAEIEHLHRIGLARGGSLKNAVVVDDDRILNPDGLRVRDEFVRHKMLDAVGDLFLAGGWLKARFVGHKSGHRLNNLLLRALFADSANWRETGSLPTQEDRRAA</sequence>
<feature type="binding site" evidence="12">
    <location>
        <position position="283"/>
    </location>
    <ligand>
        <name>Zn(2+)</name>
        <dbReference type="ChEBI" id="CHEBI:29105"/>
    </ligand>
</feature>
<evidence type="ECO:0000256" key="7">
    <source>
        <dbReference type="ARBA" id="ARBA00022723"/>
    </source>
</evidence>
<evidence type="ECO:0000313" key="14">
    <source>
        <dbReference type="Proteomes" id="UP000597459"/>
    </source>
</evidence>
<comment type="catalytic activity">
    <reaction evidence="11 12">
        <text>a UDP-3-O-[(3R)-3-hydroxyacyl]-N-acetyl-alpha-D-glucosamine + H2O = a UDP-3-O-[(3R)-3-hydroxyacyl]-alpha-D-glucosamine + acetate</text>
        <dbReference type="Rhea" id="RHEA:67816"/>
        <dbReference type="ChEBI" id="CHEBI:15377"/>
        <dbReference type="ChEBI" id="CHEBI:30089"/>
        <dbReference type="ChEBI" id="CHEBI:137740"/>
        <dbReference type="ChEBI" id="CHEBI:173225"/>
        <dbReference type="EC" id="3.5.1.108"/>
    </reaction>
</comment>
<dbReference type="PANTHER" id="PTHR33694">
    <property type="entry name" value="UDP-3-O-ACYL-N-ACETYLGLUCOSAMINE DEACETYLASE 1, MITOCHONDRIAL-RELATED"/>
    <property type="match status" value="1"/>
</dbReference>
<dbReference type="GO" id="GO:0046872">
    <property type="term" value="F:metal ion binding"/>
    <property type="evidence" value="ECO:0007669"/>
    <property type="project" value="UniProtKB-KW"/>
</dbReference>
<dbReference type="InterPro" id="IPR015870">
    <property type="entry name" value="UDP-acyl_N-AcGlcN_deAcase_N"/>
</dbReference>
<keyword evidence="7 12" id="KW-0479">Metal-binding</keyword>
<evidence type="ECO:0000256" key="9">
    <source>
        <dbReference type="ARBA" id="ARBA00022833"/>
    </source>
</evidence>
<keyword evidence="9 12" id="KW-0862">Zinc</keyword>
<reference evidence="13" key="1">
    <citation type="submission" date="2019-11" db="EMBL/GenBank/DDBJ databases">
        <title>Description of new Acetobacter species.</title>
        <authorList>
            <person name="Cleenwerck I."/>
            <person name="Sombolestani A.S."/>
        </authorList>
    </citation>
    <scope>NUCLEOTIDE SEQUENCE</scope>
    <source>
        <strain evidence="13">LMG 1626</strain>
    </source>
</reference>
<dbReference type="EC" id="3.5.1.108" evidence="4 12"/>
<dbReference type="NCBIfam" id="TIGR00325">
    <property type="entry name" value="lpxC"/>
    <property type="match status" value="1"/>
</dbReference>
<protein>
    <recommendedName>
        <fullName evidence="4 12">UDP-3-O-acyl-N-acetylglucosamine deacetylase</fullName>
        <shortName evidence="12">UDP-3-O-acyl-GlcNAc deacetylase</shortName>
        <ecNumber evidence="4 12">3.5.1.108</ecNumber>
    </recommendedName>
    <alternativeName>
        <fullName evidence="12">UDP-3-O-[R-3-hydroxymyristoyl]-N-acetylglucosamine deacetylase</fullName>
    </alternativeName>
</protein>
<organism evidence="13 14">
    <name type="scientific">Acetobacter estunensis</name>
    <dbReference type="NCBI Taxonomy" id="104097"/>
    <lineage>
        <taxon>Bacteria</taxon>
        <taxon>Pseudomonadati</taxon>
        <taxon>Pseudomonadota</taxon>
        <taxon>Alphaproteobacteria</taxon>
        <taxon>Acetobacterales</taxon>
        <taxon>Acetobacteraceae</taxon>
        <taxon>Acetobacter</taxon>
    </lineage>
</organism>
<dbReference type="AlphaFoldDB" id="A0A967B733"/>
<dbReference type="PANTHER" id="PTHR33694:SF1">
    <property type="entry name" value="UDP-3-O-ACYL-N-ACETYLGLUCOSAMINE DEACETYLASE 1, MITOCHONDRIAL-RELATED"/>
    <property type="match status" value="1"/>
</dbReference>
<proteinExistence type="inferred from homology"/>
<keyword evidence="10 12" id="KW-0443">Lipid metabolism</keyword>
<dbReference type="HAMAP" id="MF_00388">
    <property type="entry name" value="LpxC"/>
    <property type="match status" value="1"/>
</dbReference>
<evidence type="ECO:0000256" key="5">
    <source>
        <dbReference type="ARBA" id="ARBA00022516"/>
    </source>
</evidence>
<keyword evidence="14" id="KW-1185">Reference proteome</keyword>
<dbReference type="RefSeq" id="WP_166313977.1">
    <property type="nucleotide sequence ID" value="NZ_WOTH01000009.1"/>
</dbReference>
<feature type="binding site" evidence="12">
    <location>
        <position position="279"/>
    </location>
    <ligand>
        <name>Zn(2+)</name>
        <dbReference type="ChEBI" id="CHEBI:29105"/>
    </ligand>
</feature>
<feature type="active site" description="Proton donor" evidence="12">
    <location>
        <position position="306"/>
    </location>
</feature>
<evidence type="ECO:0000256" key="1">
    <source>
        <dbReference type="ARBA" id="ARBA00001947"/>
    </source>
</evidence>
<accession>A0A967B733</accession>
<gene>
    <name evidence="12" type="primary">lpxC</name>
    <name evidence="13" type="ORF">GOB87_06425</name>
</gene>
<feature type="binding site" evidence="12">
    <location>
        <position position="122"/>
    </location>
    <ligand>
        <name>Zn(2+)</name>
        <dbReference type="ChEBI" id="CHEBI:29105"/>
    </ligand>
</feature>
<evidence type="ECO:0000256" key="4">
    <source>
        <dbReference type="ARBA" id="ARBA00012745"/>
    </source>
</evidence>
<dbReference type="InterPro" id="IPR020568">
    <property type="entry name" value="Ribosomal_Su5_D2-typ_SF"/>
</dbReference>
<keyword evidence="8 12" id="KW-0378">Hydrolase</keyword>
<dbReference type="Proteomes" id="UP000597459">
    <property type="component" value="Unassembled WGS sequence"/>
</dbReference>
<dbReference type="GO" id="GO:0009245">
    <property type="term" value="P:lipid A biosynthetic process"/>
    <property type="evidence" value="ECO:0007669"/>
    <property type="project" value="UniProtKB-UniRule"/>
</dbReference>
<dbReference type="Pfam" id="PF03331">
    <property type="entry name" value="LpxC"/>
    <property type="match status" value="1"/>
</dbReference>
<evidence type="ECO:0000256" key="12">
    <source>
        <dbReference type="HAMAP-Rule" id="MF_00388"/>
    </source>
</evidence>
<evidence type="ECO:0000256" key="3">
    <source>
        <dbReference type="ARBA" id="ARBA00005002"/>
    </source>
</evidence>
<dbReference type="GO" id="GO:0103117">
    <property type="term" value="F:UDP-3-O-acyl-N-acetylglucosamine deacetylase activity"/>
    <property type="evidence" value="ECO:0007669"/>
    <property type="project" value="UniProtKB-UniRule"/>
</dbReference>
<comment type="function">
    <text evidence="2 12">Catalyzes the hydrolysis of UDP-3-O-myristoyl-N-acetylglucosamine to form UDP-3-O-myristoylglucosamine and acetate, the committed step in lipid A biosynthesis.</text>
</comment>
<evidence type="ECO:0000256" key="6">
    <source>
        <dbReference type="ARBA" id="ARBA00022556"/>
    </source>
</evidence>
<evidence type="ECO:0000256" key="11">
    <source>
        <dbReference type="ARBA" id="ARBA00024535"/>
    </source>
</evidence>
<keyword evidence="5 12" id="KW-0444">Lipid biosynthesis</keyword>